<dbReference type="Proteomes" id="UP000198873">
    <property type="component" value="Unassembled WGS sequence"/>
</dbReference>
<proteinExistence type="predicted"/>
<gene>
    <name evidence="2" type="ORF">SAMN05444716_10932</name>
</gene>
<evidence type="ECO:0000259" key="1">
    <source>
        <dbReference type="Pfam" id="PF13006"/>
    </source>
</evidence>
<evidence type="ECO:0000313" key="2">
    <source>
        <dbReference type="EMBL" id="SFT15100.1"/>
    </source>
</evidence>
<name>A0A1I6VN11_9ACTN</name>
<reference evidence="3" key="1">
    <citation type="submission" date="2016-10" db="EMBL/GenBank/DDBJ databases">
        <authorList>
            <person name="Varghese N."/>
            <person name="Submissions S."/>
        </authorList>
    </citation>
    <scope>NUCLEOTIDE SEQUENCE [LARGE SCALE GENOMIC DNA]</scope>
    <source>
        <strain evidence="3">CGMCC 4.7047</strain>
    </source>
</reference>
<evidence type="ECO:0000313" key="3">
    <source>
        <dbReference type="Proteomes" id="UP000198873"/>
    </source>
</evidence>
<accession>A0A1I6VN11</accession>
<protein>
    <submittedName>
        <fullName evidence="2">Insertion element 4 transposase N-terminal</fullName>
    </submittedName>
</protein>
<feature type="domain" description="Transposase IS4 N-terminal" evidence="1">
    <location>
        <begin position="3"/>
        <end position="89"/>
    </location>
</feature>
<sequence length="298" mass="33686">MEIRALIRTFPPRLVDEVLAEHQRRMPRSVLYTVLAQHLLTTRTSTDILRLLAHALDTQRRPGWQLPNGPTALAQAHQRLGPGPLKSLFGRLCHADSAQTRYRRWRLITLHEVLFALPPTHANVQHYGGPHARLTTLTAYGTPTTLAARITPHHATDFSGVLQPGTLLFATPLPSAPERLWERWRHFRSTGADLVWEVGQGTELPVHTPLDDGTYLTRPTSVRVLHRSERLITTLTDPLAAPGNELVTLHHHQHRATAPARSDTTRLDTPTPRITEQHIWAELLIHHHRHAPPQVRLT</sequence>
<organism evidence="2 3">
    <name type="scientific">Streptomyces harbinensis</name>
    <dbReference type="NCBI Taxonomy" id="1176198"/>
    <lineage>
        <taxon>Bacteria</taxon>
        <taxon>Bacillati</taxon>
        <taxon>Actinomycetota</taxon>
        <taxon>Actinomycetes</taxon>
        <taxon>Kitasatosporales</taxon>
        <taxon>Streptomycetaceae</taxon>
        <taxon>Streptomyces</taxon>
    </lineage>
</organism>
<dbReference type="AlphaFoldDB" id="A0A1I6VN11"/>
<dbReference type="Pfam" id="PF13006">
    <property type="entry name" value="Nterm_IS4"/>
    <property type="match status" value="1"/>
</dbReference>
<dbReference type="RefSeq" id="WP_019432584.1">
    <property type="nucleotide sequence ID" value="NZ_CP054938.1"/>
</dbReference>
<dbReference type="InterPro" id="IPR024473">
    <property type="entry name" value="Transposases_IS4_N"/>
</dbReference>
<dbReference type="EMBL" id="FPAB01000009">
    <property type="protein sequence ID" value="SFT15100.1"/>
    <property type="molecule type" value="Genomic_DNA"/>
</dbReference>
<keyword evidence="3" id="KW-1185">Reference proteome</keyword>